<dbReference type="Gene3D" id="4.10.1130.20">
    <property type="match status" value="2"/>
</dbReference>
<dbReference type="STRING" id="645134.A0A0L0HUN1"/>
<protein>
    <recommendedName>
        <fullName evidence="8">Chord-domain-containing protein</fullName>
    </recommendedName>
</protein>
<dbReference type="PROSITE" id="PS51401">
    <property type="entry name" value="CHORD"/>
    <property type="match status" value="2"/>
</dbReference>
<dbReference type="Gene3D" id="2.60.40.790">
    <property type="match status" value="1"/>
</dbReference>
<dbReference type="OrthoDB" id="1898560at2759"/>
<feature type="domain" description="CS" evidence="4">
    <location>
        <begin position="212"/>
        <end position="301"/>
    </location>
</feature>
<dbReference type="Pfam" id="PF04968">
    <property type="entry name" value="CHORD"/>
    <property type="match status" value="2"/>
</dbReference>
<keyword evidence="7" id="KW-1185">Reference proteome</keyword>
<dbReference type="InParanoid" id="A0A0L0HUN1"/>
<dbReference type="EMBL" id="KQ257450">
    <property type="protein sequence ID" value="KND04590.1"/>
    <property type="molecule type" value="Genomic_DNA"/>
</dbReference>
<dbReference type="VEuPathDB" id="FungiDB:SPPG_00309"/>
<dbReference type="Pfam" id="PF04969">
    <property type="entry name" value="CS"/>
    <property type="match status" value="1"/>
</dbReference>
<dbReference type="InterPro" id="IPR007051">
    <property type="entry name" value="CHORD_dom"/>
</dbReference>
<dbReference type="GeneID" id="27684045"/>
<evidence type="ECO:0000313" key="6">
    <source>
        <dbReference type="EMBL" id="KND04590.1"/>
    </source>
</evidence>
<dbReference type="Proteomes" id="UP000053201">
    <property type="component" value="Unassembled WGS sequence"/>
</dbReference>
<organism evidence="6 7">
    <name type="scientific">Spizellomyces punctatus (strain DAOM BR117)</name>
    <dbReference type="NCBI Taxonomy" id="645134"/>
    <lineage>
        <taxon>Eukaryota</taxon>
        <taxon>Fungi</taxon>
        <taxon>Fungi incertae sedis</taxon>
        <taxon>Chytridiomycota</taxon>
        <taxon>Chytridiomycota incertae sedis</taxon>
        <taxon>Chytridiomycetes</taxon>
        <taxon>Spizellomycetales</taxon>
        <taxon>Spizellomycetaceae</taxon>
        <taxon>Spizellomyces</taxon>
    </lineage>
</organism>
<name>A0A0L0HUN1_SPIPD</name>
<evidence type="ECO:0000259" key="5">
    <source>
        <dbReference type="PROSITE" id="PS51401"/>
    </source>
</evidence>
<evidence type="ECO:0000256" key="2">
    <source>
        <dbReference type="ARBA" id="ARBA00022737"/>
    </source>
</evidence>
<reference evidence="6 7" key="1">
    <citation type="submission" date="2009-08" db="EMBL/GenBank/DDBJ databases">
        <title>The Genome Sequence of Spizellomyces punctatus strain DAOM BR117.</title>
        <authorList>
            <consortium name="The Broad Institute Genome Sequencing Platform"/>
            <person name="Russ C."/>
            <person name="Cuomo C."/>
            <person name="Shea T."/>
            <person name="Young S.K."/>
            <person name="Zeng Q."/>
            <person name="Koehrsen M."/>
            <person name="Haas B."/>
            <person name="Borodovsky M."/>
            <person name="Guigo R."/>
            <person name="Alvarado L."/>
            <person name="Berlin A."/>
            <person name="Bochicchio J."/>
            <person name="Borenstein D."/>
            <person name="Chapman S."/>
            <person name="Chen Z."/>
            <person name="Engels R."/>
            <person name="Freedman E."/>
            <person name="Gellesch M."/>
            <person name="Goldberg J."/>
            <person name="Griggs A."/>
            <person name="Gujja S."/>
            <person name="Heiman D."/>
            <person name="Hepburn T."/>
            <person name="Howarth C."/>
            <person name="Jen D."/>
            <person name="Larson L."/>
            <person name="Lewis B."/>
            <person name="Mehta T."/>
            <person name="Park D."/>
            <person name="Pearson M."/>
            <person name="Roberts A."/>
            <person name="Saif S."/>
            <person name="Shenoy N."/>
            <person name="Sisk P."/>
            <person name="Stolte C."/>
            <person name="Sykes S."/>
            <person name="Thomson T."/>
            <person name="Walk T."/>
            <person name="White J."/>
            <person name="Yandava C."/>
            <person name="Burger G."/>
            <person name="Gray M.W."/>
            <person name="Holland P.W.H."/>
            <person name="King N."/>
            <person name="Lang F.B.F."/>
            <person name="Roger A.J."/>
            <person name="Ruiz-Trillo I."/>
            <person name="Lander E."/>
            <person name="Nusbaum C."/>
        </authorList>
    </citation>
    <scope>NUCLEOTIDE SEQUENCE [LARGE SCALE GENOMIC DNA]</scope>
    <source>
        <strain evidence="6 7">DAOM BR117</strain>
    </source>
</reference>
<feature type="domain" description="CHORD" evidence="5">
    <location>
        <begin position="4"/>
        <end position="63"/>
    </location>
</feature>
<evidence type="ECO:0000256" key="3">
    <source>
        <dbReference type="ARBA" id="ARBA00022833"/>
    </source>
</evidence>
<sequence length="339" mass="36678">MPVCTNKGCGKAFEEASNRDTACEYHSGNPVFHEGLKGWSCCNKKVTDFDDFLKIPGCTVGRHSTVVAEPEKQAATPNPAIAPVTIDSNGVEVYGKATAKSGAPAATTEAFIPKSVEPSPVVKEEDLNDPCDAKISAGAKCKRRGCGKEWVGEESRSEECIFHPGQAIFHEGSKGWSCCSRKVLEFDEFLKIKGCKTGKHRFTDVKTDVPEEVQCRHDWYQTPSSVIISIFAKKVNKEQTSVVFTTDELKVDVKFMDGKVFKFHTPLSQPIDAAASKYEVLSTKIELVLKKANGISWATIEPSAGVVSWTTFGTTGSVGTVGGKEAVVAADAPIHLLKK</sequence>
<keyword evidence="2" id="KW-0677">Repeat</keyword>
<dbReference type="InterPro" id="IPR007052">
    <property type="entry name" value="CS_dom"/>
</dbReference>
<dbReference type="SUPFAM" id="SSF49764">
    <property type="entry name" value="HSP20-like chaperones"/>
    <property type="match status" value="1"/>
</dbReference>
<dbReference type="InterPro" id="IPR039790">
    <property type="entry name" value="CHRD1"/>
</dbReference>
<dbReference type="InterPro" id="IPR008978">
    <property type="entry name" value="HSP20-like_chaperone"/>
</dbReference>
<evidence type="ECO:0008006" key="8">
    <source>
        <dbReference type="Google" id="ProtNLM"/>
    </source>
</evidence>
<dbReference type="OMA" id="KGYTCCK"/>
<keyword evidence="3" id="KW-0862">Zinc</keyword>
<accession>A0A0L0HUN1</accession>
<dbReference type="PROSITE" id="PS51203">
    <property type="entry name" value="CS"/>
    <property type="match status" value="1"/>
</dbReference>
<proteinExistence type="predicted"/>
<gene>
    <name evidence="6" type="ORF">SPPG_00309</name>
</gene>
<evidence type="ECO:0000256" key="1">
    <source>
        <dbReference type="ARBA" id="ARBA00022723"/>
    </source>
</evidence>
<dbReference type="RefSeq" id="XP_016612629.1">
    <property type="nucleotide sequence ID" value="XM_016748638.1"/>
</dbReference>
<evidence type="ECO:0000259" key="4">
    <source>
        <dbReference type="PROSITE" id="PS51203"/>
    </source>
</evidence>
<keyword evidence="1" id="KW-0479">Metal-binding</keyword>
<dbReference type="PANTHER" id="PTHR46983:SF3">
    <property type="entry name" value="CHPADIPLOID STATE MAINTENANCE PROTEIN CHPA"/>
    <property type="match status" value="1"/>
</dbReference>
<dbReference type="CDD" id="cd06466">
    <property type="entry name" value="p23_CS_SGT1_like"/>
    <property type="match status" value="1"/>
</dbReference>
<dbReference type="eggNOG" id="KOG1667">
    <property type="taxonomic scope" value="Eukaryota"/>
</dbReference>
<evidence type="ECO:0000313" key="7">
    <source>
        <dbReference type="Proteomes" id="UP000053201"/>
    </source>
</evidence>
<dbReference type="AlphaFoldDB" id="A0A0L0HUN1"/>
<dbReference type="PANTHER" id="PTHR46983">
    <property type="entry name" value="CYSTEINE AND HISTIDINE-RICH DOMAIN-CONTAINING PROTEIN 1"/>
    <property type="match status" value="1"/>
</dbReference>
<dbReference type="GO" id="GO:0046872">
    <property type="term" value="F:metal ion binding"/>
    <property type="evidence" value="ECO:0007669"/>
    <property type="project" value="UniProtKB-KW"/>
</dbReference>
<feature type="domain" description="CHORD" evidence="5">
    <location>
        <begin position="141"/>
        <end position="200"/>
    </location>
</feature>